<keyword evidence="4" id="KW-1185">Reference proteome</keyword>
<evidence type="ECO:0000313" key="3">
    <source>
        <dbReference type="EMBL" id="MFC3302726.1"/>
    </source>
</evidence>
<keyword evidence="1" id="KW-0812">Transmembrane</keyword>
<proteinExistence type="predicted"/>
<keyword evidence="2" id="KW-0732">Signal</keyword>
<dbReference type="RefSeq" id="WP_189571380.1">
    <property type="nucleotide sequence ID" value="NZ_BMXU01000001.1"/>
</dbReference>
<feature type="transmembrane region" description="Helical" evidence="1">
    <location>
        <begin position="276"/>
        <end position="298"/>
    </location>
</feature>
<keyword evidence="1" id="KW-1133">Transmembrane helix</keyword>
<organism evidence="3 4">
    <name type="scientific">Parvularcula lutaonensis</name>
    <dbReference type="NCBI Taxonomy" id="491923"/>
    <lineage>
        <taxon>Bacteria</taxon>
        <taxon>Pseudomonadati</taxon>
        <taxon>Pseudomonadota</taxon>
        <taxon>Alphaproteobacteria</taxon>
        <taxon>Parvularculales</taxon>
        <taxon>Parvularculaceae</taxon>
        <taxon>Parvularcula</taxon>
    </lineage>
</organism>
<feature type="signal peptide" evidence="2">
    <location>
        <begin position="1"/>
        <end position="19"/>
    </location>
</feature>
<feature type="chain" id="PRO_5046279919" evidence="2">
    <location>
        <begin position="20"/>
        <end position="308"/>
    </location>
</feature>
<evidence type="ECO:0000256" key="1">
    <source>
        <dbReference type="SAM" id="Phobius"/>
    </source>
</evidence>
<evidence type="ECO:0000256" key="2">
    <source>
        <dbReference type="SAM" id="SignalP"/>
    </source>
</evidence>
<sequence length="308" mass="34201">MKKFIILGAFMAAPLCAHAQEAQETQADLEPAVELAAELSNPNILRPGAAELYEGYSWLTEPKELQRGSLTPTSSFSIDASRDAICDTTENDWGWQPGSCRIIDAMILQPTEAIDTLIIEKPNSDGYVTFDDWEAADREKQINQIWDDMVEGLKGQSANLGIEITADDWFVYPTLNRDKAYLYYATRMDWAGDPVINVEATRFDRRGYVKFSLVPFNDDISAEEIERELETILTAYEPNAEQSYADFEEGDKVAAAGAVGVLAALAGVKFAKSAGLLGAALLLLKKFWFVLLAPFAFLRRLFSGKKED</sequence>
<name>A0ABV7MBZ7_9PROT</name>
<dbReference type="EMBL" id="JBHRVA010000002">
    <property type="protein sequence ID" value="MFC3302726.1"/>
    <property type="molecule type" value="Genomic_DNA"/>
</dbReference>
<dbReference type="Pfam" id="PF09935">
    <property type="entry name" value="DUF2167"/>
    <property type="match status" value="1"/>
</dbReference>
<accession>A0ABV7MBZ7</accession>
<reference evidence="4" key="1">
    <citation type="journal article" date="2019" name="Int. J. Syst. Evol. Microbiol.">
        <title>The Global Catalogue of Microorganisms (GCM) 10K type strain sequencing project: providing services to taxonomists for standard genome sequencing and annotation.</title>
        <authorList>
            <consortium name="The Broad Institute Genomics Platform"/>
            <consortium name="The Broad Institute Genome Sequencing Center for Infectious Disease"/>
            <person name="Wu L."/>
            <person name="Ma J."/>
        </authorList>
    </citation>
    <scope>NUCLEOTIDE SEQUENCE [LARGE SCALE GENOMIC DNA]</scope>
    <source>
        <strain evidence="4">KCTC 22245</strain>
    </source>
</reference>
<comment type="caution">
    <text evidence="3">The sequence shown here is derived from an EMBL/GenBank/DDBJ whole genome shotgun (WGS) entry which is preliminary data.</text>
</comment>
<keyword evidence="1" id="KW-0472">Membrane</keyword>
<dbReference type="InterPro" id="IPR018682">
    <property type="entry name" value="DUF2167_membr"/>
</dbReference>
<protein>
    <submittedName>
        <fullName evidence="3">DUF2167 domain-containing protein</fullName>
    </submittedName>
</protein>
<evidence type="ECO:0000313" key="4">
    <source>
        <dbReference type="Proteomes" id="UP001595607"/>
    </source>
</evidence>
<gene>
    <name evidence="3" type="ORF">ACFONP_08275</name>
</gene>
<dbReference type="Proteomes" id="UP001595607">
    <property type="component" value="Unassembled WGS sequence"/>
</dbReference>